<comment type="caution">
    <text evidence="10">The sequence shown here is derived from an EMBL/GenBank/DDBJ whole genome shotgun (WGS) entry which is preliminary data.</text>
</comment>
<evidence type="ECO:0000259" key="8">
    <source>
        <dbReference type="Pfam" id="PF00263"/>
    </source>
</evidence>
<evidence type="ECO:0000256" key="4">
    <source>
        <dbReference type="RuleBase" id="RU004003"/>
    </source>
</evidence>
<dbReference type="PANTHER" id="PTHR30332:SF24">
    <property type="entry name" value="SECRETIN GSPD-RELATED"/>
    <property type="match status" value="1"/>
</dbReference>
<feature type="region of interest" description="Disordered" evidence="6">
    <location>
        <begin position="730"/>
        <end position="804"/>
    </location>
</feature>
<feature type="compositionally biased region" description="Basic and acidic residues" evidence="6">
    <location>
        <begin position="782"/>
        <end position="793"/>
    </location>
</feature>
<dbReference type="InterPro" id="IPR005644">
    <property type="entry name" value="NolW-like"/>
</dbReference>
<dbReference type="RefSeq" id="WP_345454816.1">
    <property type="nucleotide sequence ID" value="NZ_BAABRV010000005.1"/>
</dbReference>
<evidence type="ECO:0000256" key="1">
    <source>
        <dbReference type="ARBA" id="ARBA00004370"/>
    </source>
</evidence>
<dbReference type="EMBL" id="BAABRV010000005">
    <property type="protein sequence ID" value="GAA5533942.1"/>
    <property type="molecule type" value="Genomic_DNA"/>
</dbReference>
<evidence type="ECO:0000259" key="9">
    <source>
        <dbReference type="Pfam" id="PF03958"/>
    </source>
</evidence>
<dbReference type="PANTHER" id="PTHR30332">
    <property type="entry name" value="PROBABLE GENERAL SECRETION PATHWAY PROTEIN D"/>
    <property type="match status" value="1"/>
</dbReference>
<dbReference type="InterPro" id="IPR004845">
    <property type="entry name" value="T2SS_GspD_CS"/>
</dbReference>
<dbReference type="Pfam" id="PF03958">
    <property type="entry name" value="Secretin_N"/>
    <property type="match status" value="1"/>
</dbReference>
<proteinExistence type="inferred from homology"/>
<dbReference type="InterPro" id="IPR004846">
    <property type="entry name" value="T2SS/T3SS_dom"/>
</dbReference>
<accession>A0ABP9XF21</accession>
<evidence type="ECO:0000313" key="11">
    <source>
        <dbReference type="Proteomes" id="UP001404956"/>
    </source>
</evidence>
<feature type="compositionally biased region" description="Low complexity" evidence="6">
    <location>
        <begin position="747"/>
        <end position="781"/>
    </location>
</feature>
<reference evidence="10 11" key="1">
    <citation type="submission" date="2024-02" db="EMBL/GenBank/DDBJ databases">
        <title>Deinococcus aluminii NBRC 112889.</title>
        <authorList>
            <person name="Ichikawa N."/>
            <person name="Katano-Makiyama Y."/>
            <person name="Hidaka K."/>
        </authorList>
    </citation>
    <scope>NUCLEOTIDE SEQUENCE [LARGE SCALE GENOMIC DNA]</scope>
    <source>
        <strain evidence="10 11">NBRC 112889</strain>
    </source>
</reference>
<sequence length="804" mass="82628">MRHLLPLTLLLAASGAALAQNVPNVTFTPLPGPATSTVTAAPTPAPTVNLPETPELKKTVSLTVPLGGMTLEQALTVISRAAGLSVLTQGLPQVTLRSGLSPMPARSALATLINLYAPNVTASVQGKLLIVGDAAAVARVRGQVTPGAETRVLRVPGLTEAQLARVQPFLTVRAALFDEGVVLLSGAGSDLEAAVRFFGSLPVQTPAAPATPVQPAPPSAAVTRTYTVAGDPNLLAAAIREFTGASVTVLERTLAVKGTEAQQADALTLLKAAPTKPAAATPLTSANPVSRRTYASTLPDTDAAYLRALFDDLKITPLPEQNLLVVETNAARHTDVASALKEAAARREARITSYYPVEGGKASDLIPTLKREAPGAEINAVEGRNMLAIRTTPAEQVRLSHLIRTLQGSPAADTTSKEDVITRSIKLGYADAASLAPDLARLTLASAQGSATTTEGTAPQASAPGQTPQANGLTIIADTRTNSLLVTGPRAQVTEMVNAIAMIDVPVPSVRVRLRVEQVSASDAQNLGVNWKLGLGGVSVGQQDGTLSVGYAPSLNPGSIEVALNAAKSRGSGRTIIDSHFAALSGQDTQFQNGGELLFPATTIYNGQTPTVVPGQTYSYGLEIKVRPRIAPDGTVVMTLDTNLGSTPTTGPMGSVQQTKQTLVTSVQLKPGETVVLGGIVTDTQDQTQKGVPGLSSIPVIGALFGSKTASTSQNALLFIVSAEPVGTTRTAGTQSVTVPAPPSAPVTPTRTPPANVTAPAPVVAPASSTTAAPVPATRVSPRVENRNERGTESVEIPAEGDNK</sequence>
<name>A0ABP9XF21_9DEIO</name>
<dbReference type="PROSITE" id="PS00875">
    <property type="entry name" value="T2SP_D"/>
    <property type="match status" value="1"/>
</dbReference>
<dbReference type="PRINTS" id="PR01032">
    <property type="entry name" value="PHAGEIV"/>
</dbReference>
<gene>
    <name evidence="10" type="primary">sctC</name>
    <name evidence="10" type="ORF">Dalu01_02350</name>
</gene>
<evidence type="ECO:0000256" key="2">
    <source>
        <dbReference type="ARBA" id="ARBA00022729"/>
    </source>
</evidence>
<keyword evidence="5" id="KW-0813">Transport</keyword>
<dbReference type="InterPro" id="IPR038591">
    <property type="entry name" value="NolW-like_sf"/>
</dbReference>
<keyword evidence="2 7" id="KW-0732">Signal</keyword>
<feature type="chain" id="PRO_5046769409" evidence="7">
    <location>
        <begin position="20"/>
        <end position="804"/>
    </location>
</feature>
<evidence type="ECO:0000313" key="10">
    <source>
        <dbReference type="EMBL" id="GAA5533942.1"/>
    </source>
</evidence>
<dbReference type="Gene3D" id="3.30.1370.120">
    <property type="match status" value="1"/>
</dbReference>
<evidence type="ECO:0000256" key="3">
    <source>
        <dbReference type="ARBA" id="ARBA00023136"/>
    </source>
</evidence>
<comment type="subcellular location">
    <subcellularLocation>
        <location evidence="5">Cell outer membrane</location>
    </subcellularLocation>
    <subcellularLocation>
        <location evidence="1">Membrane</location>
    </subcellularLocation>
</comment>
<keyword evidence="11" id="KW-1185">Reference proteome</keyword>
<feature type="region of interest" description="Disordered" evidence="6">
    <location>
        <begin position="450"/>
        <end position="469"/>
    </location>
</feature>
<evidence type="ECO:0000256" key="6">
    <source>
        <dbReference type="SAM" id="MobiDB-lite"/>
    </source>
</evidence>
<evidence type="ECO:0000256" key="5">
    <source>
        <dbReference type="RuleBase" id="RU004004"/>
    </source>
</evidence>
<keyword evidence="3" id="KW-0472">Membrane</keyword>
<feature type="domain" description="Type II/III secretion system secretin-like" evidence="8">
    <location>
        <begin position="567"/>
        <end position="723"/>
    </location>
</feature>
<protein>
    <submittedName>
        <fullName evidence="10">Type 3 secretion system secretin</fullName>
    </submittedName>
</protein>
<organism evidence="10 11">
    <name type="scientific">Deinococcus aluminii</name>
    <dbReference type="NCBI Taxonomy" id="1656885"/>
    <lineage>
        <taxon>Bacteria</taxon>
        <taxon>Thermotogati</taxon>
        <taxon>Deinococcota</taxon>
        <taxon>Deinococci</taxon>
        <taxon>Deinococcales</taxon>
        <taxon>Deinococcaceae</taxon>
        <taxon>Deinococcus</taxon>
    </lineage>
</organism>
<feature type="signal peptide" evidence="7">
    <location>
        <begin position="1"/>
        <end position="19"/>
    </location>
</feature>
<feature type="domain" description="NolW-like" evidence="9">
    <location>
        <begin position="422"/>
        <end position="508"/>
    </location>
</feature>
<dbReference type="Proteomes" id="UP001404956">
    <property type="component" value="Unassembled WGS sequence"/>
</dbReference>
<evidence type="ECO:0000256" key="7">
    <source>
        <dbReference type="SAM" id="SignalP"/>
    </source>
</evidence>
<comment type="similarity">
    <text evidence="4">Belongs to the bacterial secretin family.</text>
</comment>
<dbReference type="InterPro" id="IPR050810">
    <property type="entry name" value="Bact_Secretion_Sys_Channel"/>
</dbReference>
<dbReference type="Pfam" id="PF00263">
    <property type="entry name" value="Secretin"/>
    <property type="match status" value="1"/>
</dbReference>